<dbReference type="AlphaFoldDB" id="A0AAX6HMG7"/>
<protein>
    <submittedName>
        <fullName evidence="2">F-box/LRR-repeat protein</fullName>
    </submittedName>
</protein>
<organism evidence="2 3">
    <name type="scientific">Iris pallida</name>
    <name type="common">Sweet iris</name>
    <dbReference type="NCBI Taxonomy" id="29817"/>
    <lineage>
        <taxon>Eukaryota</taxon>
        <taxon>Viridiplantae</taxon>
        <taxon>Streptophyta</taxon>
        <taxon>Embryophyta</taxon>
        <taxon>Tracheophyta</taxon>
        <taxon>Spermatophyta</taxon>
        <taxon>Magnoliopsida</taxon>
        <taxon>Liliopsida</taxon>
        <taxon>Asparagales</taxon>
        <taxon>Iridaceae</taxon>
        <taxon>Iridoideae</taxon>
        <taxon>Irideae</taxon>
        <taxon>Iris</taxon>
    </lineage>
</organism>
<reference evidence="2" key="2">
    <citation type="submission" date="2023-04" db="EMBL/GenBank/DDBJ databases">
        <authorList>
            <person name="Bruccoleri R.E."/>
            <person name="Oakeley E.J."/>
            <person name="Faust A.-M."/>
            <person name="Dessus-Babus S."/>
            <person name="Altorfer M."/>
            <person name="Burckhardt D."/>
            <person name="Oertli M."/>
            <person name="Naumann U."/>
            <person name="Petersen F."/>
            <person name="Wong J."/>
        </authorList>
    </citation>
    <scope>NUCLEOTIDE SEQUENCE</scope>
    <source>
        <strain evidence="2">GSM-AAB239-AS_SAM_17_03QT</strain>
        <tissue evidence="2">Leaf</tissue>
    </source>
</reference>
<evidence type="ECO:0000313" key="2">
    <source>
        <dbReference type="EMBL" id="KAJ6842246.1"/>
    </source>
</evidence>
<dbReference type="InterPro" id="IPR044809">
    <property type="entry name" value="AUF1-like"/>
</dbReference>
<evidence type="ECO:0000259" key="1">
    <source>
        <dbReference type="Pfam" id="PF12937"/>
    </source>
</evidence>
<dbReference type="CDD" id="cd09917">
    <property type="entry name" value="F-box_SF"/>
    <property type="match status" value="1"/>
</dbReference>
<reference evidence="2" key="1">
    <citation type="journal article" date="2023" name="GigaByte">
        <title>Genome assembly of the bearded iris, Iris pallida Lam.</title>
        <authorList>
            <person name="Bruccoleri R.E."/>
            <person name="Oakeley E.J."/>
            <person name="Faust A.M.E."/>
            <person name="Altorfer M."/>
            <person name="Dessus-Babus S."/>
            <person name="Burckhardt D."/>
            <person name="Oertli M."/>
            <person name="Naumann U."/>
            <person name="Petersen F."/>
            <person name="Wong J."/>
        </authorList>
    </citation>
    <scope>NUCLEOTIDE SEQUENCE</scope>
    <source>
        <strain evidence="2">GSM-AAB239-AS_SAM_17_03QT</strain>
    </source>
</reference>
<dbReference type="PANTHER" id="PTHR31215">
    <property type="entry name" value="OS05G0510400 PROTEIN-RELATED"/>
    <property type="match status" value="1"/>
</dbReference>
<keyword evidence="3" id="KW-1185">Reference proteome</keyword>
<comment type="caution">
    <text evidence="2">The sequence shown here is derived from an EMBL/GenBank/DDBJ whole genome shotgun (WGS) entry which is preliminary data.</text>
</comment>
<proteinExistence type="predicted"/>
<feature type="domain" description="F-box" evidence="1">
    <location>
        <begin position="2"/>
        <end position="37"/>
    </location>
</feature>
<gene>
    <name evidence="2" type="ORF">M6B38_302630</name>
</gene>
<evidence type="ECO:0000313" key="3">
    <source>
        <dbReference type="Proteomes" id="UP001140949"/>
    </source>
</evidence>
<dbReference type="EMBL" id="JANAVB010007798">
    <property type="protein sequence ID" value="KAJ6842246.1"/>
    <property type="molecule type" value="Genomic_DNA"/>
</dbReference>
<dbReference type="Gene3D" id="3.80.10.10">
    <property type="entry name" value="Ribonuclease Inhibitor"/>
    <property type="match status" value="1"/>
</dbReference>
<dbReference type="Proteomes" id="UP001140949">
    <property type="component" value="Unassembled WGS sequence"/>
</dbReference>
<dbReference type="InterPro" id="IPR032675">
    <property type="entry name" value="LRR_dom_sf"/>
</dbReference>
<dbReference type="Pfam" id="PF12937">
    <property type="entry name" value="F-box-like"/>
    <property type="match status" value="1"/>
</dbReference>
<dbReference type="InterPro" id="IPR001810">
    <property type="entry name" value="F-box_dom"/>
</dbReference>
<dbReference type="SUPFAM" id="SSF52047">
    <property type="entry name" value="RNI-like"/>
    <property type="match status" value="1"/>
</dbReference>
<accession>A0AAX6HMG7</accession>
<name>A0AAX6HMG7_IRIPA</name>
<sequence>MEELPSPVVLHILSRLPDPSDLAWCRLTSTSLRALTYQVPSLSFLCESADGRRGSFKPRVAGALSGILSLRSLSLSVRVDRAAEEEEDDVDDADDLHLTATRFLATWVPAAGGRGLGSLAISDYWVQSCWRKSDALSLISLHCGNLQDLMVKNAWLSVDGLRPMLKLTTLTLEFIRLDDENLDKVNECFPSLEVLNLIGVGGLKEPKIHLPRLKVCQWTVSNFPLSLTIHAPNLIKLQLKCVEPKTLVLETPLLSTLDLKTKKLGGIVNEGGLHNLKSVRLESPYLRSLVELFVSNESVNSLELEVTEGIELEDILETVTNMDLVSAFPNMENLKLESRAWLNLGRSFIRRGIGREPNWRNLKQLKVHLPPSEFEITYVSSVLNLCAPFCKVILLIHGDASFATRRNIISRCTSSFPEVLWKWGVWKEAHER</sequence>